<evidence type="ECO:0000313" key="6">
    <source>
        <dbReference type="Proteomes" id="UP000002009"/>
    </source>
</evidence>
<dbReference type="InParanoid" id="C1E9D6"/>
<dbReference type="SUPFAM" id="SSF50978">
    <property type="entry name" value="WD40 repeat-like"/>
    <property type="match status" value="1"/>
</dbReference>
<evidence type="ECO:0000256" key="2">
    <source>
        <dbReference type="ARBA" id="ARBA00022737"/>
    </source>
</evidence>
<dbReference type="InterPro" id="IPR020472">
    <property type="entry name" value="WD40_PAC1"/>
</dbReference>
<dbReference type="InterPro" id="IPR015943">
    <property type="entry name" value="WD40/YVTN_repeat-like_dom_sf"/>
</dbReference>
<accession>C1E9D6</accession>
<sequence>MEGPMPPPGPRRPGPEPASDEDEDEDDSDGDGSDDDVDDFLPTANEAVMEGHKKIVSCMALEHTGSRLLTGSHDYGVKIYDFNGMKRDLRPFREIVPMDGYPVHALSWSPTGDQFLCVTGHPQPKIYDRDGRELGEFDKGDMYIRDLKNTKGHCSPCTGGAWHPYEKHTVLTSSADGSMRVWDVNYLGHPRGAQASVLKPALAKPGRVQVTACCYSPDGSVVAGAVSDGSIQIFPTGSQGPKTQLKKSHLPGETVTSVAFSRDGNTLLSRCQDGTLRVWDMRNASKVVKTFDDLETTHEETSVGFSPNDDFFFTGVDAPMSRADKGDGALAVFSKSKLEMVRKVGVPGNCVSALWHQRLNQVFIGAGDHKSGCVRVLYDEKKSTRGMLVCVGRKTRKESQSDFVNINVQSIAYVPHALPMFQEPMPGQKAKGESFTAKRKDPLRTKIPQEPTPNERGGTLLTQHIMKGSDMIGEKNWRTQDPREAILRHAKDAEENPWTTNNAYKETQPVPIFHQSDEENSDSE</sequence>
<dbReference type="Proteomes" id="UP000002009">
    <property type="component" value="Chromosome 6"/>
</dbReference>
<dbReference type="InterPro" id="IPR051858">
    <property type="entry name" value="WD_repeat_GAD-1"/>
</dbReference>
<dbReference type="OrthoDB" id="10264376at2759"/>
<dbReference type="Gene3D" id="2.130.10.10">
    <property type="entry name" value="YVTN repeat-like/Quinoprotein amine dehydrogenase"/>
    <property type="match status" value="1"/>
</dbReference>
<name>C1E9D6_MICCC</name>
<dbReference type="FunCoup" id="C1E9D6">
    <property type="interactions" value="1964"/>
</dbReference>
<feature type="repeat" description="WD" evidence="3">
    <location>
        <begin position="255"/>
        <end position="289"/>
    </location>
</feature>
<dbReference type="PROSITE" id="PS50294">
    <property type="entry name" value="WD_REPEATS_REGION"/>
    <property type="match status" value="3"/>
</dbReference>
<evidence type="ECO:0000256" key="1">
    <source>
        <dbReference type="ARBA" id="ARBA00022574"/>
    </source>
</evidence>
<reference evidence="5 6" key="1">
    <citation type="journal article" date="2009" name="Science">
        <title>Green evolution and dynamic adaptations revealed by genomes of the marine picoeukaryotes Micromonas.</title>
        <authorList>
            <person name="Worden A.Z."/>
            <person name="Lee J.H."/>
            <person name="Mock T."/>
            <person name="Rouze P."/>
            <person name="Simmons M.P."/>
            <person name="Aerts A.L."/>
            <person name="Allen A.E."/>
            <person name="Cuvelier M.L."/>
            <person name="Derelle E."/>
            <person name="Everett M.V."/>
            <person name="Foulon E."/>
            <person name="Grimwood J."/>
            <person name="Gundlach H."/>
            <person name="Henrissat B."/>
            <person name="Napoli C."/>
            <person name="McDonald S.M."/>
            <person name="Parker M.S."/>
            <person name="Rombauts S."/>
            <person name="Salamov A."/>
            <person name="Von Dassow P."/>
            <person name="Badger J.H."/>
            <person name="Coutinho P.M."/>
            <person name="Demir E."/>
            <person name="Dubchak I."/>
            <person name="Gentemann C."/>
            <person name="Eikrem W."/>
            <person name="Gready J.E."/>
            <person name="John U."/>
            <person name="Lanier W."/>
            <person name="Lindquist E.A."/>
            <person name="Lucas S."/>
            <person name="Mayer K.F."/>
            <person name="Moreau H."/>
            <person name="Not F."/>
            <person name="Otillar R."/>
            <person name="Panaud O."/>
            <person name="Pangilinan J."/>
            <person name="Paulsen I."/>
            <person name="Piegu B."/>
            <person name="Poliakov A."/>
            <person name="Robbens S."/>
            <person name="Schmutz J."/>
            <person name="Toulza E."/>
            <person name="Wyss T."/>
            <person name="Zelensky A."/>
            <person name="Zhou K."/>
            <person name="Armbrust E.V."/>
            <person name="Bhattacharya D."/>
            <person name="Goodenough U.W."/>
            <person name="Van de Peer Y."/>
            <person name="Grigoriev I.V."/>
        </authorList>
    </citation>
    <scope>NUCLEOTIDE SEQUENCE [LARGE SCALE GENOMIC DNA]</scope>
    <source>
        <strain evidence="6">RCC299 / NOUM17</strain>
    </source>
</reference>
<evidence type="ECO:0000256" key="3">
    <source>
        <dbReference type="PROSITE-ProRule" id="PRU00221"/>
    </source>
</evidence>
<dbReference type="SMART" id="SM00320">
    <property type="entry name" value="WD40"/>
    <property type="match status" value="5"/>
</dbReference>
<dbReference type="STRING" id="296587.C1E9D6"/>
<feature type="repeat" description="WD" evidence="3">
    <location>
        <begin position="49"/>
        <end position="83"/>
    </location>
</feature>
<keyword evidence="6" id="KW-1185">Reference proteome</keyword>
<dbReference type="PANTHER" id="PTHR16017">
    <property type="entry name" value="GASTRULATION DEFECTIVE PROTEIN 1-RELATED"/>
    <property type="match status" value="1"/>
</dbReference>
<protein>
    <submittedName>
        <fullName evidence="5">Uncharacterized protein</fullName>
    </submittedName>
</protein>
<evidence type="ECO:0000313" key="5">
    <source>
        <dbReference type="EMBL" id="ACO64313.1"/>
    </source>
</evidence>
<dbReference type="InterPro" id="IPR019775">
    <property type="entry name" value="WD40_repeat_CS"/>
</dbReference>
<dbReference type="PRINTS" id="PR00320">
    <property type="entry name" value="GPROTEINBRPT"/>
</dbReference>
<proteinExistence type="predicted"/>
<dbReference type="InterPro" id="IPR036322">
    <property type="entry name" value="WD40_repeat_dom_sf"/>
</dbReference>
<dbReference type="EMBL" id="CP001327">
    <property type="protein sequence ID" value="ACO64313.1"/>
    <property type="molecule type" value="Genomic_DNA"/>
</dbReference>
<dbReference type="AlphaFoldDB" id="C1E9D6"/>
<feature type="region of interest" description="Disordered" evidence="4">
    <location>
        <begin position="427"/>
        <end position="524"/>
    </location>
</feature>
<feature type="compositionally biased region" description="Acidic residues" evidence="4">
    <location>
        <begin position="18"/>
        <end position="39"/>
    </location>
</feature>
<feature type="compositionally biased region" description="Pro residues" evidence="4">
    <location>
        <begin position="1"/>
        <end position="16"/>
    </location>
</feature>
<feature type="compositionally biased region" description="Basic and acidic residues" evidence="4">
    <location>
        <begin position="430"/>
        <end position="444"/>
    </location>
</feature>
<dbReference type="KEGG" id="mis:MICPUN_83229"/>
<gene>
    <name evidence="5" type="ORF">MICPUN_83229</name>
</gene>
<dbReference type="GO" id="GO:0005634">
    <property type="term" value="C:nucleus"/>
    <property type="evidence" value="ECO:0007669"/>
    <property type="project" value="TreeGrafter"/>
</dbReference>
<dbReference type="Pfam" id="PF00400">
    <property type="entry name" value="WD40"/>
    <property type="match status" value="4"/>
</dbReference>
<dbReference type="PANTHER" id="PTHR16017:SF0">
    <property type="entry name" value="WD REPEAT-CONTAINING PROTEIN 70"/>
    <property type="match status" value="1"/>
</dbReference>
<keyword evidence="2" id="KW-0677">Repeat</keyword>
<dbReference type="InterPro" id="IPR001680">
    <property type="entry name" value="WD40_rpt"/>
</dbReference>
<dbReference type="GeneID" id="8244694"/>
<organism evidence="5 6">
    <name type="scientific">Micromonas commoda (strain RCC299 / NOUM17 / CCMP2709)</name>
    <name type="common">Picoplanktonic green alga</name>
    <dbReference type="NCBI Taxonomy" id="296587"/>
    <lineage>
        <taxon>Eukaryota</taxon>
        <taxon>Viridiplantae</taxon>
        <taxon>Chlorophyta</taxon>
        <taxon>Mamiellophyceae</taxon>
        <taxon>Mamiellales</taxon>
        <taxon>Mamiellaceae</taxon>
        <taxon>Micromonas</taxon>
    </lineage>
</organism>
<dbReference type="eggNOG" id="KOG0772">
    <property type="taxonomic scope" value="Eukaryota"/>
</dbReference>
<dbReference type="OMA" id="KGDQYIT"/>
<feature type="repeat" description="WD" evidence="3">
    <location>
        <begin position="150"/>
        <end position="185"/>
    </location>
</feature>
<dbReference type="PROSITE" id="PS50082">
    <property type="entry name" value="WD_REPEATS_2"/>
    <property type="match status" value="3"/>
</dbReference>
<keyword evidence="1 3" id="KW-0853">WD repeat</keyword>
<feature type="region of interest" description="Disordered" evidence="4">
    <location>
        <begin position="1"/>
        <end position="40"/>
    </location>
</feature>
<evidence type="ECO:0000256" key="4">
    <source>
        <dbReference type="SAM" id="MobiDB-lite"/>
    </source>
</evidence>
<feature type="compositionally biased region" description="Basic and acidic residues" evidence="4">
    <location>
        <begin position="472"/>
        <end position="494"/>
    </location>
</feature>
<dbReference type="RefSeq" id="XP_002503055.1">
    <property type="nucleotide sequence ID" value="XM_002503009.1"/>
</dbReference>
<dbReference type="PROSITE" id="PS00678">
    <property type="entry name" value="WD_REPEATS_1"/>
    <property type="match status" value="1"/>
</dbReference>
<dbReference type="GO" id="GO:0035861">
    <property type="term" value="C:site of double-strand break"/>
    <property type="evidence" value="ECO:0007669"/>
    <property type="project" value="TreeGrafter"/>
</dbReference>